<accession>A0A4R4ZUB4</accession>
<dbReference type="AlphaFoldDB" id="A0A4R4ZUB4"/>
<dbReference type="RefSeq" id="WP_132165092.1">
    <property type="nucleotide sequence ID" value="NZ_SMKX01000005.1"/>
</dbReference>
<protein>
    <submittedName>
        <fullName evidence="1">Uncharacterized protein</fullName>
    </submittedName>
</protein>
<comment type="caution">
    <text evidence="1">The sequence shown here is derived from an EMBL/GenBank/DDBJ whole genome shotgun (WGS) entry which is preliminary data.</text>
</comment>
<evidence type="ECO:0000313" key="1">
    <source>
        <dbReference type="EMBL" id="TDD62713.1"/>
    </source>
</evidence>
<reference evidence="1 2" key="1">
    <citation type="submission" date="2019-03" db="EMBL/GenBank/DDBJ databases">
        <title>Draft genome sequences of novel Actinobacteria.</title>
        <authorList>
            <person name="Sahin N."/>
            <person name="Ay H."/>
            <person name="Saygin H."/>
        </authorList>
    </citation>
    <scope>NUCLEOTIDE SEQUENCE [LARGE SCALE GENOMIC DNA]</scope>
    <source>
        <strain evidence="1 2">JCM 13523</strain>
    </source>
</reference>
<proteinExistence type="predicted"/>
<organism evidence="1 2">
    <name type="scientific">Kribbella antibiotica</name>
    <dbReference type="NCBI Taxonomy" id="190195"/>
    <lineage>
        <taxon>Bacteria</taxon>
        <taxon>Bacillati</taxon>
        <taxon>Actinomycetota</taxon>
        <taxon>Actinomycetes</taxon>
        <taxon>Propionibacteriales</taxon>
        <taxon>Kribbellaceae</taxon>
        <taxon>Kribbella</taxon>
    </lineage>
</organism>
<name>A0A4R4ZUB4_9ACTN</name>
<keyword evidence="2" id="KW-1185">Reference proteome</keyword>
<dbReference type="OrthoDB" id="3812886at2"/>
<sequence>MSTGRKNKSGDQPHPVLRPLTMTQVSRLVRLAENAASARGFPMRYDGAGALLSTTDHGMAAGLANLARTVGGLPRQQWRAAVSAHFDQMSPGGEPPEVPEDLDNELYLRLVDASTIDPDWTERVPELVPGVLIAPATHAGRAVALHFDPDALGRPWPELNQIGLANLRRLQDTVEHIQVPGAELTMLGGHMFAASRALVLDTVLRESLHVENPSFGCLVAMPVRDILLIHVLHDPTVIYAFAAMVKLATTFYTESPGPITPHVYYVADNQWHQMTDYTNGTADLKSTAAFSNALKRLEAQTSTSRP</sequence>
<gene>
    <name evidence="1" type="ORF">E1263_03075</name>
</gene>
<evidence type="ECO:0000313" key="2">
    <source>
        <dbReference type="Proteomes" id="UP000295124"/>
    </source>
</evidence>
<dbReference type="EMBL" id="SMKX01000005">
    <property type="protein sequence ID" value="TDD62713.1"/>
    <property type="molecule type" value="Genomic_DNA"/>
</dbReference>
<dbReference type="Proteomes" id="UP000295124">
    <property type="component" value="Unassembled WGS sequence"/>
</dbReference>